<evidence type="ECO:0000313" key="2">
    <source>
        <dbReference type="Proteomes" id="UP000054007"/>
    </source>
</evidence>
<organism evidence="1 2">
    <name type="scientific">Cylindrobasidium torrendii FP15055 ss-10</name>
    <dbReference type="NCBI Taxonomy" id="1314674"/>
    <lineage>
        <taxon>Eukaryota</taxon>
        <taxon>Fungi</taxon>
        <taxon>Dikarya</taxon>
        <taxon>Basidiomycota</taxon>
        <taxon>Agaricomycotina</taxon>
        <taxon>Agaricomycetes</taxon>
        <taxon>Agaricomycetidae</taxon>
        <taxon>Agaricales</taxon>
        <taxon>Marasmiineae</taxon>
        <taxon>Physalacriaceae</taxon>
        <taxon>Cylindrobasidium</taxon>
    </lineage>
</organism>
<proteinExistence type="predicted"/>
<reference evidence="1 2" key="1">
    <citation type="journal article" date="2015" name="Fungal Genet. Biol.">
        <title>Evolution of novel wood decay mechanisms in Agaricales revealed by the genome sequences of Fistulina hepatica and Cylindrobasidium torrendii.</title>
        <authorList>
            <person name="Floudas D."/>
            <person name="Held B.W."/>
            <person name="Riley R."/>
            <person name="Nagy L.G."/>
            <person name="Koehler G."/>
            <person name="Ransdell A.S."/>
            <person name="Younus H."/>
            <person name="Chow J."/>
            <person name="Chiniquy J."/>
            <person name="Lipzen A."/>
            <person name="Tritt A."/>
            <person name="Sun H."/>
            <person name="Haridas S."/>
            <person name="LaButti K."/>
            <person name="Ohm R.A."/>
            <person name="Kues U."/>
            <person name="Blanchette R.A."/>
            <person name="Grigoriev I.V."/>
            <person name="Minto R.E."/>
            <person name="Hibbett D.S."/>
        </authorList>
    </citation>
    <scope>NUCLEOTIDE SEQUENCE [LARGE SCALE GENOMIC DNA]</scope>
    <source>
        <strain evidence="1 2">FP15055 ss-10</strain>
    </source>
</reference>
<sequence>MLNPLAWECGPPHGYPTMSSLASYICKLVVGPFQQYRRYLPVFFVLCVPTRESMQGLAKSQELRPRLRLNASLEASSKLAGAIAVAWRQRRRRSVEIQEETVPFEAHIRESPLVNHSHIVVSNGDNLVQNPPQADELKTKGSNVNGGGLENASRSNGLWSTIGRPIRQKECPIRWGSVGALESPNAWYQVQLYLRLKGCKFRGLQSTQKSVFGDQGASRESVQTD</sequence>
<keyword evidence="2" id="KW-1185">Reference proteome</keyword>
<accession>A0A0D7B8V8</accession>
<dbReference type="AlphaFoldDB" id="A0A0D7B8V8"/>
<dbReference type="EMBL" id="KN880571">
    <property type="protein sequence ID" value="KIY65951.1"/>
    <property type="molecule type" value="Genomic_DNA"/>
</dbReference>
<gene>
    <name evidence="1" type="ORF">CYLTODRAFT_445019</name>
</gene>
<protein>
    <submittedName>
        <fullName evidence="1">Uncharacterized protein</fullName>
    </submittedName>
</protein>
<name>A0A0D7B8V8_9AGAR</name>
<evidence type="ECO:0000313" key="1">
    <source>
        <dbReference type="EMBL" id="KIY65951.1"/>
    </source>
</evidence>
<dbReference type="Proteomes" id="UP000054007">
    <property type="component" value="Unassembled WGS sequence"/>
</dbReference>